<name>A0ABM7TA10_9CLOT</name>
<dbReference type="Proteomes" id="UP000824633">
    <property type="component" value="Chromosome"/>
</dbReference>
<dbReference type="Pfam" id="PF01473">
    <property type="entry name" value="Choline_bind_1"/>
    <property type="match status" value="1"/>
</dbReference>
<evidence type="ECO:0000313" key="4">
    <source>
        <dbReference type="Proteomes" id="UP000824633"/>
    </source>
</evidence>
<protein>
    <submittedName>
        <fullName evidence="3">Uncharacterized protein</fullName>
    </submittedName>
</protein>
<dbReference type="SUPFAM" id="SSF69360">
    <property type="entry name" value="Cell wall binding repeat"/>
    <property type="match status" value="1"/>
</dbReference>
<proteinExistence type="predicted"/>
<keyword evidence="1" id="KW-0677">Repeat</keyword>
<reference evidence="4" key="1">
    <citation type="submission" date="2021-07" db="EMBL/GenBank/DDBJ databases">
        <title>Complete genome sequencing of a Clostridium isolate.</title>
        <authorList>
            <person name="Ueki A."/>
            <person name="Tonouchi A."/>
        </authorList>
    </citation>
    <scope>NUCLEOTIDE SEQUENCE [LARGE SCALE GENOMIC DNA]</scope>
    <source>
        <strain evidence="4">C5S11</strain>
    </source>
</reference>
<dbReference type="EMBL" id="AP024849">
    <property type="protein sequence ID" value="BCZ47961.1"/>
    <property type="molecule type" value="Genomic_DNA"/>
</dbReference>
<organism evidence="3 4">
    <name type="scientific">Clostridium gelidum</name>
    <dbReference type="NCBI Taxonomy" id="704125"/>
    <lineage>
        <taxon>Bacteria</taxon>
        <taxon>Bacillati</taxon>
        <taxon>Bacillota</taxon>
        <taxon>Clostridia</taxon>
        <taxon>Eubacteriales</taxon>
        <taxon>Clostridiaceae</taxon>
        <taxon>Clostridium</taxon>
    </lineage>
</organism>
<evidence type="ECO:0000313" key="3">
    <source>
        <dbReference type="EMBL" id="BCZ47961.1"/>
    </source>
</evidence>
<feature type="repeat" description="Cell wall-binding" evidence="2">
    <location>
        <begin position="95"/>
        <end position="114"/>
    </location>
</feature>
<dbReference type="RefSeq" id="WP_224034265.1">
    <property type="nucleotide sequence ID" value="NZ_AP024849.1"/>
</dbReference>
<gene>
    <name evidence="3" type="ORF">psyc5s11_40280</name>
</gene>
<sequence length="165" mass="19625">MKNNFLKNLVICTLVIIEISAFWVANEVKVNAETNGSWVYENNSWRYYSGPAIKSGWTQYNGYWYYLDDNGRMKTGWIKSEGKWYYLDSSSGKMLTRWIEDNGKWYYLNNSGEMRIGWLEENGNLYYLNDSGVMVKDIYIDSRYLDSNGAWKKEPWCNRDDNRSR</sequence>
<keyword evidence="4" id="KW-1185">Reference proteome</keyword>
<dbReference type="Pfam" id="PF19127">
    <property type="entry name" value="Choline_bind_3"/>
    <property type="match status" value="1"/>
</dbReference>
<evidence type="ECO:0000256" key="1">
    <source>
        <dbReference type="ARBA" id="ARBA00022737"/>
    </source>
</evidence>
<dbReference type="PROSITE" id="PS51170">
    <property type="entry name" value="CW"/>
    <property type="match status" value="4"/>
</dbReference>
<feature type="repeat" description="Cell wall-binding" evidence="2">
    <location>
        <begin position="74"/>
        <end position="93"/>
    </location>
</feature>
<dbReference type="InterPro" id="IPR018337">
    <property type="entry name" value="Cell_wall/Cho-bd_repeat"/>
</dbReference>
<feature type="repeat" description="Cell wall-binding" evidence="2">
    <location>
        <begin position="54"/>
        <end position="73"/>
    </location>
</feature>
<dbReference type="Gene3D" id="2.10.270.10">
    <property type="entry name" value="Cholin Binding"/>
    <property type="match status" value="2"/>
</dbReference>
<feature type="repeat" description="Cell wall-binding" evidence="2">
    <location>
        <begin position="115"/>
        <end position="134"/>
    </location>
</feature>
<evidence type="ECO:0000256" key="2">
    <source>
        <dbReference type="PROSITE-ProRule" id="PRU00591"/>
    </source>
</evidence>
<accession>A0ABM7TA10</accession>